<accession>A0ABW2ZPU6</accession>
<dbReference type="Proteomes" id="UP001597042">
    <property type="component" value="Unassembled WGS sequence"/>
</dbReference>
<comment type="caution">
    <text evidence="2">The sequence shown here is derived from an EMBL/GenBank/DDBJ whole genome shotgun (WGS) entry which is preliminary data.</text>
</comment>
<evidence type="ECO:0000256" key="1">
    <source>
        <dbReference type="SAM" id="MobiDB-lite"/>
    </source>
</evidence>
<feature type="compositionally biased region" description="Basic and acidic residues" evidence="1">
    <location>
        <begin position="9"/>
        <end position="22"/>
    </location>
</feature>
<name>A0ABW2ZPU6_9MICO</name>
<gene>
    <name evidence="2" type="ORF">ACFQZV_04915</name>
</gene>
<feature type="compositionally biased region" description="Basic and acidic residues" evidence="1">
    <location>
        <begin position="28"/>
        <end position="38"/>
    </location>
</feature>
<reference evidence="3" key="1">
    <citation type="journal article" date="2019" name="Int. J. Syst. Evol. Microbiol.">
        <title>The Global Catalogue of Microorganisms (GCM) 10K type strain sequencing project: providing services to taxonomists for standard genome sequencing and annotation.</title>
        <authorList>
            <consortium name="The Broad Institute Genomics Platform"/>
            <consortium name="The Broad Institute Genome Sequencing Center for Infectious Disease"/>
            <person name="Wu L."/>
            <person name="Ma J."/>
        </authorList>
    </citation>
    <scope>NUCLEOTIDE SEQUENCE [LARGE SCALE GENOMIC DNA]</scope>
    <source>
        <strain evidence="3">CCUG 50754</strain>
    </source>
</reference>
<feature type="region of interest" description="Disordered" evidence="1">
    <location>
        <begin position="1"/>
        <end position="98"/>
    </location>
</feature>
<proteinExistence type="predicted"/>
<dbReference type="EMBL" id="JBHTIM010000001">
    <property type="protein sequence ID" value="MFD0780639.1"/>
    <property type="molecule type" value="Genomic_DNA"/>
</dbReference>
<evidence type="ECO:0000313" key="2">
    <source>
        <dbReference type="EMBL" id="MFD0780639.1"/>
    </source>
</evidence>
<protein>
    <submittedName>
        <fullName evidence="2">Sugar ABC transporter ATPase</fullName>
    </submittedName>
</protein>
<organism evidence="2 3">
    <name type="scientific">Microbacterium koreense</name>
    <dbReference type="NCBI Taxonomy" id="323761"/>
    <lineage>
        <taxon>Bacteria</taxon>
        <taxon>Bacillati</taxon>
        <taxon>Actinomycetota</taxon>
        <taxon>Actinomycetes</taxon>
        <taxon>Micrococcales</taxon>
        <taxon>Microbacteriaceae</taxon>
        <taxon>Microbacterium</taxon>
    </lineage>
</organism>
<dbReference type="RefSeq" id="WP_378751236.1">
    <property type="nucleotide sequence ID" value="NZ_JBHSSV010000004.1"/>
</dbReference>
<feature type="compositionally biased region" description="Acidic residues" evidence="1">
    <location>
        <begin position="85"/>
        <end position="98"/>
    </location>
</feature>
<keyword evidence="3" id="KW-1185">Reference proteome</keyword>
<evidence type="ECO:0000313" key="3">
    <source>
        <dbReference type="Proteomes" id="UP001597042"/>
    </source>
</evidence>
<sequence>MNTPADQPIDGRDTSIEPDPSKDPAQAEWDRTAARDEGMSVGPSTATGADPAELPADDDEIPAQDLPGADEQPDSQGAAPLAVELGDDGQGDLAPEDL</sequence>